<evidence type="ECO:0000256" key="5">
    <source>
        <dbReference type="ARBA" id="ARBA00022840"/>
    </source>
</evidence>
<dbReference type="InterPro" id="IPR020058">
    <property type="entry name" value="Glu/Gln-tRNA-synth_Ib_cat-dom"/>
</dbReference>
<keyword evidence="7" id="KW-0648">Protein biosynthesis</keyword>
<evidence type="ECO:0000256" key="1">
    <source>
        <dbReference type="ARBA" id="ARBA00022598"/>
    </source>
</evidence>
<evidence type="ECO:0000256" key="6">
    <source>
        <dbReference type="ARBA" id="ARBA00023146"/>
    </source>
</evidence>
<accession>A0ABW5B9S4</accession>
<evidence type="ECO:0000256" key="4">
    <source>
        <dbReference type="ARBA" id="ARBA00022833"/>
    </source>
</evidence>
<keyword evidence="4" id="KW-0862">Zinc</keyword>
<dbReference type="RefSeq" id="WP_380801314.1">
    <property type="nucleotide sequence ID" value="NZ_JBHUIV010000010.1"/>
</dbReference>
<comment type="similarity">
    <text evidence="7">Belongs to the class-I aminoacyl-tRNA synthetase family.</text>
</comment>
<dbReference type="PRINTS" id="PR00987">
    <property type="entry name" value="TRNASYNTHGLU"/>
</dbReference>
<protein>
    <submittedName>
        <fullName evidence="9">Glutamate--tRNA ligase family protein</fullName>
    </submittedName>
</protein>
<feature type="domain" description="Glutamyl/glutaminyl-tRNA synthetase class Ib catalytic" evidence="8">
    <location>
        <begin position="13"/>
        <end position="277"/>
    </location>
</feature>
<dbReference type="Pfam" id="PF00749">
    <property type="entry name" value="tRNA-synt_1c"/>
    <property type="match status" value="1"/>
</dbReference>
<evidence type="ECO:0000256" key="2">
    <source>
        <dbReference type="ARBA" id="ARBA00022723"/>
    </source>
</evidence>
<keyword evidence="5 7" id="KW-0067">ATP-binding</keyword>
<comment type="caution">
    <text evidence="9">The sequence shown here is derived from an EMBL/GenBank/DDBJ whole genome shotgun (WGS) entry which is preliminary data.</text>
</comment>
<dbReference type="GO" id="GO:0016874">
    <property type="term" value="F:ligase activity"/>
    <property type="evidence" value="ECO:0007669"/>
    <property type="project" value="UniProtKB-KW"/>
</dbReference>
<dbReference type="PANTHER" id="PTHR43311:SF1">
    <property type="entry name" value="GLUTAMYL-Q TRNA(ASP) SYNTHETASE"/>
    <property type="match status" value="1"/>
</dbReference>
<proteinExistence type="inferred from homology"/>
<evidence type="ECO:0000256" key="3">
    <source>
        <dbReference type="ARBA" id="ARBA00022741"/>
    </source>
</evidence>
<dbReference type="PROSITE" id="PS00178">
    <property type="entry name" value="AA_TRNA_LIGASE_I"/>
    <property type="match status" value="1"/>
</dbReference>
<keyword evidence="6 7" id="KW-0030">Aminoacyl-tRNA synthetase</keyword>
<reference evidence="10" key="1">
    <citation type="journal article" date="2019" name="Int. J. Syst. Evol. Microbiol.">
        <title>The Global Catalogue of Microorganisms (GCM) 10K type strain sequencing project: providing services to taxonomists for standard genome sequencing and annotation.</title>
        <authorList>
            <consortium name="The Broad Institute Genomics Platform"/>
            <consortium name="The Broad Institute Genome Sequencing Center for Infectious Disease"/>
            <person name="Wu L."/>
            <person name="Ma J."/>
        </authorList>
    </citation>
    <scope>NUCLEOTIDE SEQUENCE [LARGE SCALE GENOMIC DNA]</scope>
    <source>
        <strain evidence="10">KCTC 19812</strain>
    </source>
</reference>
<evidence type="ECO:0000313" key="9">
    <source>
        <dbReference type="EMBL" id="MFD2201395.1"/>
    </source>
</evidence>
<dbReference type="Gene3D" id="3.40.50.620">
    <property type="entry name" value="HUPs"/>
    <property type="match status" value="1"/>
</dbReference>
<dbReference type="SUPFAM" id="SSF52374">
    <property type="entry name" value="Nucleotidylyl transferase"/>
    <property type="match status" value="1"/>
</dbReference>
<keyword evidence="2" id="KW-0479">Metal-binding</keyword>
<dbReference type="InterPro" id="IPR001412">
    <property type="entry name" value="aa-tRNA-synth_I_CS"/>
</dbReference>
<keyword evidence="10" id="KW-1185">Reference proteome</keyword>
<sequence length="296" mass="34243">MTPIPKNIPFKLTRFAPTPSGFLHIGNIYSFIITYHLAKKHQSKIMLRIDDMDRERIKNKYIQDIFETLDFLEIPYHQGPKNLQDFQKNFSQVNRLNLYQDALLQLKETGLLFACDCSRKKIEKMDPNGYYTGFCRNRNLDFNKKDLAWRIKVDKHQEVTFIDLKDGLVTGKIPGILSDFIVRKKDTFPAYQLASVVDDLHYGVDLIIRGKDLWGSTLAQTFLSKRLPTNNFAETTFYHHPLIKGPNNQKLSKSAGSTSIQFLRKSGKKKEDVFEVIGNQIGSKNPLRSLEDFSFE</sequence>
<dbReference type="EMBL" id="JBHUIV010000010">
    <property type="protein sequence ID" value="MFD2201395.1"/>
    <property type="molecule type" value="Genomic_DNA"/>
</dbReference>
<keyword evidence="3 7" id="KW-0547">Nucleotide-binding</keyword>
<dbReference type="InterPro" id="IPR014729">
    <property type="entry name" value="Rossmann-like_a/b/a_fold"/>
</dbReference>
<dbReference type="InterPro" id="IPR049940">
    <property type="entry name" value="GluQ/Sye"/>
</dbReference>
<evidence type="ECO:0000256" key="7">
    <source>
        <dbReference type="RuleBase" id="RU363037"/>
    </source>
</evidence>
<dbReference type="PANTHER" id="PTHR43311">
    <property type="entry name" value="GLUTAMATE--TRNA LIGASE"/>
    <property type="match status" value="1"/>
</dbReference>
<dbReference type="InterPro" id="IPR000924">
    <property type="entry name" value="Glu/Gln-tRNA-synth"/>
</dbReference>
<organism evidence="9 10">
    <name type="scientific">Shivajiella indica</name>
    <dbReference type="NCBI Taxonomy" id="872115"/>
    <lineage>
        <taxon>Bacteria</taxon>
        <taxon>Pseudomonadati</taxon>
        <taxon>Bacteroidota</taxon>
        <taxon>Cytophagia</taxon>
        <taxon>Cytophagales</taxon>
        <taxon>Cyclobacteriaceae</taxon>
        <taxon>Shivajiella</taxon>
    </lineage>
</organism>
<evidence type="ECO:0000313" key="10">
    <source>
        <dbReference type="Proteomes" id="UP001597414"/>
    </source>
</evidence>
<gene>
    <name evidence="9" type="ORF">ACFSKV_07445</name>
</gene>
<name>A0ABW5B9S4_9BACT</name>
<dbReference type="Proteomes" id="UP001597414">
    <property type="component" value="Unassembled WGS sequence"/>
</dbReference>
<evidence type="ECO:0000259" key="8">
    <source>
        <dbReference type="Pfam" id="PF00749"/>
    </source>
</evidence>
<keyword evidence="1 7" id="KW-0436">Ligase</keyword>